<keyword evidence="3" id="KW-1185">Reference proteome</keyword>
<feature type="region of interest" description="Disordered" evidence="1">
    <location>
        <begin position="47"/>
        <end position="76"/>
    </location>
</feature>
<evidence type="ECO:0000313" key="3">
    <source>
        <dbReference type="Proteomes" id="UP001431783"/>
    </source>
</evidence>
<name>A0AAW1TQN1_9CUCU</name>
<dbReference type="Proteomes" id="UP001431783">
    <property type="component" value="Unassembled WGS sequence"/>
</dbReference>
<evidence type="ECO:0000313" key="2">
    <source>
        <dbReference type="EMBL" id="KAK9873837.1"/>
    </source>
</evidence>
<feature type="region of interest" description="Disordered" evidence="1">
    <location>
        <begin position="88"/>
        <end position="107"/>
    </location>
</feature>
<dbReference type="AlphaFoldDB" id="A0AAW1TQN1"/>
<proteinExistence type="predicted"/>
<dbReference type="GO" id="GO:0035317">
    <property type="term" value="P:imaginal disc-derived wing hair organization"/>
    <property type="evidence" value="ECO:0007669"/>
    <property type="project" value="TreeGrafter"/>
</dbReference>
<dbReference type="EMBL" id="JARQZJ010000031">
    <property type="protein sequence ID" value="KAK9873837.1"/>
    <property type="molecule type" value="Genomic_DNA"/>
</dbReference>
<reference evidence="2 3" key="1">
    <citation type="submission" date="2023-03" db="EMBL/GenBank/DDBJ databases">
        <title>Genome insight into feeding habits of ladybird beetles.</title>
        <authorList>
            <person name="Li H.-S."/>
            <person name="Huang Y.-H."/>
            <person name="Pang H."/>
        </authorList>
    </citation>
    <scope>NUCLEOTIDE SEQUENCE [LARGE SCALE GENOMIC DNA]</scope>
    <source>
        <strain evidence="2">SYSU_2023b</strain>
        <tissue evidence="2">Whole body</tissue>
    </source>
</reference>
<accession>A0AAW1TQN1</accession>
<gene>
    <name evidence="2" type="ORF">WA026_002195</name>
</gene>
<dbReference type="PANTHER" id="PTHR39387:SF1">
    <property type="entry name" value="SHAVENOID, ISOFORM B"/>
    <property type="match status" value="1"/>
</dbReference>
<dbReference type="PANTHER" id="PTHR39387">
    <property type="entry name" value="SHAVENOID, ISOFORM B"/>
    <property type="match status" value="1"/>
</dbReference>
<dbReference type="GO" id="GO:0005938">
    <property type="term" value="C:cell cortex"/>
    <property type="evidence" value="ECO:0007669"/>
    <property type="project" value="TreeGrafter"/>
</dbReference>
<comment type="caution">
    <text evidence="2">The sequence shown here is derived from an EMBL/GenBank/DDBJ whole genome shotgun (WGS) entry which is preliminary data.</text>
</comment>
<organism evidence="2 3">
    <name type="scientific">Henosepilachna vigintioctopunctata</name>
    <dbReference type="NCBI Taxonomy" id="420089"/>
    <lineage>
        <taxon>Eukaryota</taxon>
        <taxon>Metazoa</taxon>
        <taxon>Ecdysozoa</taxon>
        <taxon>Arthropoda</taxon>
        <taxon>Hexapoda</taxon>
        <taxon>Insecta</taxon>
        <taxon>Pterygota</taxon>
        <taxon>Neoptera</taxon>
        <taxon>Endopterygota</taxon>
        <taxon>Coleoptera</taxon>
        <taxon>Polyphaga</taxon>
        <taxon>Cucujiformia</taxon>
        <taxon>Coccinelloidea</taxon>
        <taxon>Coccinellidae</taxon>
        <taxon>Epilachninae</taxon>
        <taxon>Epilachnini</taxon>
        <taxon>Henosepilachna</taxon>
    </lineage>
</organism>
<protein>
    <submittedName>
        <fullName evidence="2">Uncharacterized protein</fullName>
    </submittedName>
</protein>
<evidence type="ECO:0000256" key="1">
    <source>
        <dbReference type="SAM" id="MobiDB-lite"/>
    </source>
</evidence>
<sequence length="201" mass="23493">MNQTLNNFNRNFGSLREIYEAKTKGKLIDDLFTVLSSSEEEERLLTLEERHNRRQRQTVPPDVIPPPPRDMTPIYDLPKQPIRKILTSDNLADKPPLPPKNGKNRSTKILSTEKTSISLGIPDKPGDAQFLMLKNYDINNNQDPTLNFRQDNERHNFVLIPSQKQHNIESLKNLQSIIDNELKKNWIENELNNKIEIWIRF</sequence>